<feature type="region of interest" description="Disordered" evidence="4">
    <location>
        <begin position="16"/>
        <end position="149"/>
    </location>
</feature>
<feature type="compositionally biased region" description="Pro residues" evidence="4">
    <location>
        <begin position="174"/>
        <end position="189"/>
    </location>
</feature>
<evidence type="ECO:0000256" key="2">
    <source>
        <dbReference type="PIRSR" id="PIRSR610347-2"/>
    </source>
</evidence>
<dbReference type="GO" id="GO:0003697">
    <property type="term" value="F:single-stranded DNA binding"/>
    <property type="evidence" value="ECO:0007669"/>
    <property type="project" value="TreeGrafter"/>
</dbReference>
<dbReference type="PROSITE" id="PS50035">
    <property type="entry name" value="PLD"/>
    <property type="match status" value="1"/>
</dbReference>
<dbReference type="InterPro" id="IPR010347">
    <property type="entry name" value="Tdp1"/>
</dbReference>
<evidence type="ECO:0000313" key="6">
    <source>
        <dbReference type="EMBL" id="KAK8101039.1"/>
    </source>
</evidence>
<feature type="compositionally biased region" description="Acidic residues" evidence="4">
    <location>
        <begin position="38"/>
        <end position="52"/>
    </location>
</feature>
<proteinExistence type="predicted"/>
<protein>
    <recommendedName>
        <fullName evidence="5">PLD phosphodiesterase domain-containing protein</fullName>
    </recommendedName>
</protein>
<feature type="site" description="Interaction with DNA" evidence="3">
    <location>
        <position position="566"/>
    </location>
</feature>
<dbReference type="Proteomes" id="UP001392437">
    <property type="component" value="Unassembled WGS sequence"/>
</dbReference>
<gene>
    <name evidence="6" type="ORF">PG999_011413</name>
</gene>
<name>A0AAW0QN06_9PEZI</name>
<evidence type="ECO:0000256" key="3">
    <source>
        <dbReference type="PIRSR" id="PIRSR610347-3"/>
    </source>
</evidence>
<feature type="binding site" evidence="2">
    <location>
        <position position="541"/>
    </location>
    <ligand>
        <name>substrate</name>
    </ligand>
</feature>
<dbReference type="AlphaFoldDB" id="A0AAW0QN06"/>
<dbReference type="Gene3D" id="3.30.870.10">
    <property type="entry name" value="Endonuclease Chain A"/>
    <property type="match status" value="2"/>
</dbReference>
<dbReference type="SUPFAM" id="SSF56024">
    <property type="entry name" value="Phospholipase D/nuclease"/>
    <property type="match status" value="2"/>
</dbReference>
<dbReference type="GO" id="GO:0006281">
    <property type="term" value="P:DNA repair"/>
    <property type="evidence" value="ECO:0007669"/>
    <property type="project" value="InterPro"/>
</dbReference>
<organism evidence="6 7">
    <name type="scientific">Apiospora kogelbergensis</name>
    <dbReference type="NCBI Taxonomy" id="1337665"/>
    <lineage>
        <taxon>Eukaryota</taxon>
        <taxon>Fungi</taxon>
        <taxon>Dikarya</taxon>
        <taxon>Ascomycota</taxon>
        <taxon>Pezizomycotina</taxon>
        <taxon>Sordariomycetes</taxon>
        <taxon>Xylariomycetidae</taxon>
        <taxon>Amphisphaeriales</taxon>
        <taxon>Apiosporaceae</taxon>
        <taxon>Apiospora</taxon>
    </lineage>
</organism>
<dbReference type="Pfam" id="PF06087">
    <property type="entry name" value="Tyr-DNA_phospho"/>
    <property type="match status" value="1"/>
</dbReference>
<feature type="domain" description="PLD phosphodiesterase" evidence="5">
    <location>
        <begin position="534"/>
        <end position="569"/>
    </location>
</feature>
<feature type="active site" description="Nucleophile" evidence="1">
    <location>
        <position position="298"/>
    </location>
</feature>
<dbReference type="CDD" id="cd09122">
    <property type="entry name" value="PLDc_Tdp1_1"/>
    <property type="match status" value="1"/>
</dbReference>
<evidence type="ECO:0000256" key="4">
    <source>
        <dbReference type="SAM" id="MobiDB-lite"/>
    </source>
</evidence>
<evidence type="ECO:0000256" key="1">
    <source>
        <dbReference type="PIRSR" id="PIRSR610347-1"/>
    </source>
</evidence>
<feature type="binding site" evidence="2">
    <location>
        <position position="300"/>
    </location>
    <ligand>
        <name>substrate</name>
    </ligand>
</feature>
<dbReference type="InterPro" id="IPR001736">
    <property type="entry name" value="PLipase_D/transphosphatidylase"/>
</dbReference>
<evidence type="ECO:0000313" key="7">
    <source>
        <dbReference type="Proteomes" id="UP001392437"/>
    </source>
</evidence>
<dbReference type="GO" id="GO:0017005">
    <property type="term" value="F:3'-tyrosyl-DNA phosphodiesterase activity"/>
    <property type="evidence" value="ECO:0007669"/>
    <property type="project" value="TreeGrafter"/>
</dbReference>
<dbReference type="GO" id="GO:0003690">
    <property type="term" value="F:double-stranded DNA binding"/>
    <property type="evidence" value="ECO:0007669"/>
    <property type="project" value="TreeGrafter"/>
</dbReference>
<feature type="compositionally biased region" description="Basic and acidic residues" evidence="4">
    <location>
        <begin position="103"/>
        <end position="132"/>
    </location>
</feature>
<evidence type="ECO:0000259" key="5">
    <source>
        <dbReference type="PROSITE" id="PS50035"/>
    </source>
</evidence>
<keyword evidence="7" id="KW-1185">Reference proteome</keyword>
<feature type="region of interest" description="Disordered" evidence="4">
    <location>
        <begin position="164"/>
        <end position="189"/>
    </location>
</feature>
<feature type="compositionally biased region" description="Basic and acidic residues" evidence="4">
    <location>
        <begin position="65"/>
        <end position="75"/>
    </location>
</feature>
<comment type="caution">
    <text evidence="6">The sequence shown here is derived from an EMBL/GenBank/DDBJ whole genome shotgun (WGS) entry which is preliminary data.</text>
</comment>
<reference evidence="6 7" key="1">
    <citation type="submission" date="2023-01" db="EMBL/GenBank/DDBJ databases">
        <title>Analysis of 21 Apiospora genomes using comparative genomics revels a genus with tremendous synthesis potential of carbohydrate active enzymes and secondary metabolites.</title>
        <authorList>
            <person name="Sorensen T."/>
        </authorList>
    </citation>
    <scope>NUCLEOTIDE SEQUENCE [LARGE SCALE GENOMIC DNA]</scope>
    <source>
        <strain evidence="6 7">CBS 117206</strain>
    </source>
</reference>
<dbReference type="EMBL" id="JAQQWP010000009">
    <property type="protein sequence ID" value="KAK8101039.1"/>
    <property type="molecule type" value="Genomic_DNA"/>
</dbReference>
<dbReference type="GO" id="GO:0005634">
    <property type="term" value="C:nucleus"/>
    <property type="evidence" value="ECO:0007669"/>
    <property type="project" value="InterPro"/>
</dbReference>
<accession>A0AAW0QN06</accession>
<dbReference type="PANTHER" id="PTHR12415">
    <property type="entry name" value="TYROSYL-DNA PHOSPHODIESTERASE 1"/>
    <property type="match status" value="1"/>
</dbReference>
<dbReference type="PANTHER" id="PTHR12415:SF4">
    <property type="entry name" value="TYROSYL-DNA PHOSPHODIESTERASE DOMAIN-CONTAINING PROTEIN"/>
    <property type="match status" value="1"/>
</dbReference>
<sequence length="648" mass="71400">MDANGDFEDDEAALRRAIALSLQDGPDAGEGGRSTSDDPIELSSDDEEEDDLEKPPVYRPPKRLRQQDNNHDTKPGTEPSPPPPPAVREQAQPAQNTLAALGLDRKKMEEDRLARLGKRKVPDSDQESQERNRRLKILSASPGTKPQHITGASRLMEGAFRAPLTGAPLSTSQDPPPSMPTPTPTPTPMPMPILMTTPSGLRWPKGVVKKTWAAGFPKTGDEVSIDEILQKDQLQLAIISSFQWDDEWMLSKINVARTKLMCIAYASSEQQRTEIQANAPNENVRFCFPPMLPMGSMHSKLQLLRFPNYLRVVVPSGNFVPYDWGETGYMENVVFIIDLPKVQAPEAAAANKLTTFGEELCYFLRAQGLDKGLVTSLTKYDFTETNRYAFIHTIGGTHVDDSWKRTGYCGLGRAVSALGLNTPSLIDIDLIISSLGSVNHELLCALYYAAQGDDGQKVLRERTSKTKAKKADAKHELTSATLEDHFRIYFPSHDTVAHSRGGPRLAGTICAQSKWWDSDTFPRELIHDYHNVRSGLLLHSKIMLVRRQDPNGGPAAWGYVGSANLSESAWGRLTSDKKTGKLKLSCRNWECGVVIPAVEQGVGSAPANQTSPFDLSVFLGSIPVPIVATSEDSYGRTKSKRPWLFLGN</sequence>
<feature type="active site" description="Proton donor/acceptor" evidence="1">
    <location>
        <position position="539"/>
    </location>
</feature>